<evidence type="ECO:0000259" key="3">
    <source>
        <dbReference type="Pfam" id="PF06454"/>
    </source>
</evidence>
<dbReference type="GO" id="GO:0006935">
    <property type="term" value="P:chemotaxis"/>
    <property type="evidence" value="ECO:0000318"/>
    <property type="project" value="GO_Central"/>
</dbReference>
<dbReference type="OMA" id="VYNICPS"/>
<feature type="transmembrane region" description="Helical" evidence="2">
    <location>
        <begin position="1500"/>
        <end position="1519"/>
    </location>
</feature>
<feature type="transmembrane region" description="Helical" evidence="2">
    <location>
        <begin position="1462"/>
        <end position="1488"/>
    </location>
</feature>
<accession>F0Z8Y0</accession>
<dbReference type="FunCoup" id="F0Z8Y0">
    <property type="interactions" value="14"/>
</dbReference>
<feature type="transmembrane region" description="Helical" evidence="2">
    <location>
        <begin position="1625"/>
        <end position="1646"/>
    </location>
</feature>
<dbReference type="GeneID" id="10509748"/>
<dbReference type="Pfam" id="PF06454">
    <property type="entry name" value="THH1_TOM1-3_dom"/>
    <property type="match status" value="1"/>
</dbReference>
<organism evidence="4 5">
    <name type="scientific">Dictyostelium purpureum</name>
    <name type="common">Slime mold</name>
    <dbReference type="NCBI Taxonomy" id="5786"/>
    <lineage>
        <taxon>Eukaryota</taxon>
        <taxon>Amoebozoa</taxon>
        <taxon>Evosea</taxon>
        <taxon>Eumycetozoa</taxon>
        <taxon>Dictyostelia</taxon>
        <taxon>Dictyosteliales</taxon>
        <taxon>Dictyosteliaceae</taxon>
        <taxon>Dictyostelium</taxon>
    </lineage>
</organism>
<feature type="transmembrane region" description="Helical" evidence="2">
    <location>
        <begin position="1573"/>
        <end position="1595"/>
    </location>
</feature>
<dbReference type="PANTHER" id="PTHR32102:SF12">
    <property type="entry name" value="THH1_TOM1_TOM3 DOMAIN-CONTAINING PROTEIN"/>
    <property type="match status" value="1"/>
</dbReference>
<dbReference type="RefSeq" id="XP_003283843.1">
    <property type="nucleotide sequence ID" value="XM_003283795.1"/>
</dbReference>
<feature type="transmembrane region" description="Helical" evidence="2">
    <location>
        <begin position="1667"/>
        <end position="1687"/>
    </location>
</feature>
<keyword evidence="2" id="KW-1133">Transmembrane helix</keyword>
<feature type="region of interest" description="Disordered" evidence="1">
    <location>
        <begin position="1739"/>
        <end position="1768"/>
    </location>
</feature>
<reference evidence="5" key="1">
    <citation type="journal article" date="2011" name="Genome Biol.">
        <title>Comparative genomics of the social amoebae Dictyostelium discoideum and Dictyostelium purpureum.</title>
        <authorList>
            <consortium name="US DOE Joint Genome Institute (JGI-PGF)"/>
            <person name="Sucgang R."/>
            <person name="Kuo A."/>
            <person name="Tian X."/>
            <person name="Salerno W."/>
            <person name="Parikh A."/>
            <person name="Feasley C.L."/>
            <person name="Dalin E."/>
            <person name="Tu H."/>
            <person name="Huang E."/>
            <person name="Barry K."/>
            <person name="Lindquist E."/>
            <person name="Shapiro H."/>
            <person name="Bruce D."/>
            <person name="Schmutz J."/>
            <person name="Salamov A."/>
            <person name="Fey P."/>
            <person name="Gaudet P."/>
            <person name="Anjard C."/>
            <person name="Babu M.M."/>
            <person name="Basu S."/>
            <person name="Bushmanova Y."/>
            <person name="van der Wel H."/>
            <person name="Katoh-Kurasawa M."/>
            <person name="Dinh C."/>
            <person name="Coutinho P.M."/>
            <person name="Saito T."/>
            <person name="Elias M."/>
            <person name="Schaap P."/>
            <person name="Kay R.R."/>
            <person name="Henrissat B."/>
            <person name="Eichinger L."/>
            <person name="Rivero F."/>
            <person name="Putnam N.H."/>
            <person name="West C.M."/>
            <person name="Loomis W.F."/>
            <person name="Chisholm R.L."/>
            <person name="Shaulsky G."/>
            <person name="Strassmann J.E."/>
            <person name="Queller D.C."/>
            <person name="Kuspa A."/>
            <person name="Grigoriev I.V."/>
        </authorList>
    </citation>
    <scope>NUCLEOTIDE SEQUENCE [LARGE SCALE GENOMIC DNA]</scope>
    <source>
        <strain evidence="5">QSDP1</strain>
    </source>
</reference>
<evidence type="ECO:0000256" key="2">
    <source>
        <dbReference type="SAM" id="Phobius"/>
    </source>
</evidence>
<proteinExistence type="predicted"/>
<keyword evidence="5" id="KW-1185">Reference proteome</keyword>
<dbReference type="PANTHER" id="PTHR32102">
    <property type="entry name" value="DUF1084 DOMAIN-CONTAINING PROTEIN-RELATED"/>
    <property type="match status" value="1"/>
</dbReference>
<evidence type="ECO:0000313" key="4">
    <source>
        <dbReference type="EMBL" id="EGC39622.1"/>
    </source>
</evidence>
<gene>
    <name evidence="4" type="ORF">DICPUDRAFT_74855</name>
</gene>
<evidence type="ECO:0000313" key="5">
    <source>
        <dbReference type="Proteomes" id="UP000001064"/>
    </source>
</evidence>
<sequence>MYVAIIFSSMEREKRLISYCQFIINAINIISKTVIKKDISILNSDLSYALFDIEFDDEIFIHDSLACPNYNCTDIVNEGESDCSCDYTDESDCPKTNGRDPACEPCPSTFEEKIDNILFKGDMCKGLGGTTSTVIPPSKTKSNLKSNQFDNSSSTEPANSWVVLELDKEQTFTTDKIIEFRYKANAKECMGMFLKISPLEGFPMSYFGSLPSKDLIRFISGSSLQRNAVYNICPSDNWEKQDHFTYIKSWTTDTYYIYVEPQQVQTTFTIVLKSYQVPNDIPKPEESLCQNFLDSHRCINEGENTFGEPYGQDQNQYYTFQVFEASNYFFQFPSIFLGNFIYISDDDQIKFPNKNNAKWIKEDSYENYLTLHLEPKSKGEPLTIYLCVTTFNPTNYSFTITREGILYQNSIYSQSSQQGALLLLSSSRFLSPRGWYSLCIDFADCKPFSILYPRQDINPLYPVPVALYDAADFDYNGVNPPNDIVLNNTFRPRSYQFSFLLSFNNGKGISNEYLSFEDAKSSKLEFLNTISSSNKRPLNLIVDGFEEITVNSCDYLKYKSTLGSIKEPNKTPTLQELNDWRYQLGMLELNDNWIACNSKAYDLLSFKTMVKNISTSSCSYHFNDHRFSLDPCCNSTLQYYQCCNPRVVQIEVQNYQDINKEMVMDQCIDFDCTKSALEEYGDYLSDDKQCDVPFYQSTQIQLASYNALRSCKPKTPNCLTNSDCSKYSLNNEVVECDLYTRRCLIDIQVLDREYVACVINKLSPAVLYSFSDKNTTSLNLTEITIEKYNQHLADDCISGGSYPTRTTYKYSTDTPYYGYYPINGCLDESCLTHYDSAFDYQVSGWTWEPEIDIKECSGFGFCPRLNCNYNFKYGLSEYNSTSSCEDACDSLPSEFCGYCSNNKESACFVSTENTKQSCEEKSVCLLKNGKYIQGVTKEQCENENGICSHPCSRECTSLLQSPICVTNDNSMNSCLHSKNESLDQFEWDPSYHFCQVLSLTSEDSCVSSGYIWRDCTKQPIDECYGECRLRDIACKNKQECLDRGGECSDTFYFSQKSSIYYPTGIGKCVRQHTLISPTGVVGCQTDENDTPNGCYSVDPIYFSKKECESQPGYKWWGSARNKTDCISQMGCRILDQQSFTNLPFNYKFNEMDEYQCESCYESFNTWANKFNWTDAVWFSGVYKQLNWISNKTYVQRDIKKVFSYQSFYNDLKDSTGKIIANLYRSQTYCKKERNQNTLNSIVCGCSFSDYYSGNDSSNSNNIRSLDESDYSSRKCFTSSNPLLGLVRQCNGENSTLSFAFGKIILPNLFVSAGCQVITVSQLSKKTYTSSRADTLTSNFVSYQKPDNYGVLNQKEGIIGTLLTDGIIIKSDYRLSQVLICFIFSENPQISKYPVFDFGYIPPNQSIKPYPMEADIFELNKNGTTYKCIESDVESNSTFFLMNRKEDWENEDKQVFDSPTVSLLYILATLFLVTTLYGIYQIIFITMQLRIDKKNLNTSHLLIVFVTLFIFLRSIYFFIMPKGLLLASPVGDYILVVLPTFLYFTAFSLIIVLWFIIIFLVLKNNPSGNLTKRLYTIVFIVNVVLYILFVSIVIVFQLTKYTPNNECGSRIIIEAKNSRAQTTVSILYAVIQVFLSLVLSGSFIYLGSSIYMTIKRNKLTIKGKLVKIFVLTIVCSVTFFLHSIFILILEATNISSIALSFIGLLLTEVLPAVCIFFSYDQRTQLNEYKKNCKRENSISLSRKSNSIGKKEGSSTPSDKSSSNIDLNVN</sequence>
<feature type="domain" description="THH1/TOM1/TOM3" evidence="3">
    <location>
        <begin position="1461"/>
        <end position="1716"/>
    </location>
</feature>
<dbReference type="EMBL" id="GL870954">
    <property type="protein sequence ID" value="EGC39622.1"/>
    <property type="molecule type" value="Genomic_DNA"/>
</dbReference>
<dbReference type="VEuPathDB" id="AmoebaDB:DICPUDRAFT_74855"/>
<dbReference type="KEGG" id="dpp:DICPUDRAFT_74855"/>
<evidence type="ECO:0000256" key="1">
    <source>
        <dbReference type="SAM" id="MobiDB-lite"/>
    </source>
</evidence>
<dbReference type="Proteomes" id="UP000001064">
    <property type="component" value="Unassembled WGS sequence"/>
</dbReference>
<keyword evidence="2" id="KW-0472">Membrane</keyword>
<keyword evidence="2" id="KW-0812">Transmembrane</keyword>
<dbReference type="InParanoid" id="F0Z8Y0"/>
<protein>
    <recommendedName>
        <fullName evidence="3">THH1/TOM1/TOM3 domain-containing protein</fullName>
    </recommendedName>
</protein>
<dbReference type="InterPro" id="IPR009457">
    <property type="entry name" value="THH1/TOM1/TOM3_dom"/>
</dbReference>
<name>F0Z8Y0_DICPU</name>
<dbReference type="OrthoDB" id="2109252at2759"/>
<feature type="transmembrane region" description="Helical" evidence="2">
    <location>
        <begin position="1693"/>
        <end position="1718"/>
    </location>
</feature>
<feature type="transmembrane region" description="Helical" evidence="2">
    <location>
        <begin position="1539"/>
        <end position="1561"/>
    </location>
</feature>
<dbReference type="eggNOG" id="ENOG502RFED">
    <property type="taxonomic scope" value="Eukaryota"/>
</dbReference>